<gene>
    <name evidence="1" type="ORF">F511_37508</name>
</gene>
<reference evidence="1 2" key="1">
    <citation type="journal article" date="2015" name="Proc. Natl. Acad. Sci. U.S.A.">
        <title>The resurrection genome of Boea hygrometrica: A blueprint for survival of dehydration.</title>
        <authorList>
            <person name="Xiao L."/>
            <person name="Yang G."/>
            <person name="Zhang L."/>
            <person name="Yang X."/>
            <person name="Zhao S."/>
            <person name="Ji Z."/>
            <person name="Zhou Q."/>
            <person name="Hu M."/>
            <person name="Wang Y."/>
            <person name="Chen M."/>
            <person name="Xu Y."/>
            <person name="Jin H."/>
            <person name="Xiao X."/>
            <person name="Hu G."/>
            <person name="Bao F."/>
            <person name="Hu Y."/>
            <person name="Wan P."/>
            <person name="Li L."/>
            <person name="Deng X."/>
            <person name="Kuang T."/>
            <person name="Xiang C."/>
            <person name="Zhu J.K."/>
            <person name="Oliver M.J."/>
            <person name="He Y."/>
        </authorList>
    </citation>
    <scope>NUCLEOTIDE SEQUENCE [LARGE SCALE GENOMIC DNA]</scope>
    <source>
        <strain evidence="2">cv. XS01</strain>
    </source>
</reference>
<protein>
    <submittedName>
        <fullName evidence="1">Uncharacterized protein</fullName>
    </submittedName>
</protein>
<dbReference type="EMBL" id="KQ994526">
    <property type="protein sequence ID" value="KZV47960.1"/>
    <property type="molecule type" value="Genomic_DNA"/>
</dbReference>
<name>A0A2Z7CLK1_9LAMI</name>
<sequence length="99" mass="11312">MLTSWDLPTDFTHKLKPEMLTSSTLSNHAMLTSWDLLPDFTHKLKPEMLTSSTLSNHAMLTSWDLLPVLTQFSKISKFSRNAPNTILNSKMQPTFKMKS</sequence>
<evidence type="ECO:0000313" key="2">
    <source>
        <dbReference type="Proteomes" id="UP000250235"/>
    </source>
</evidence>
<accession>A0A2Z7CLK1</accession>
<proteinExistence type="predicted"/>
<dbReference type="AlphaFoldDB" id="A0A2Z7CLK1"/>
<dbReference type="Proteomes" id="UP000250235">
    <property type="component" value="Unassembled WGS sequence"/>
</dbReference>
<evidence type="ECO:0000313" key="1">
    <source>
        <dbReference type="EMBL" id="KZV47960.1"/>
    </source>
</evidence>
<keyword evidence="2" id="KW-1185">Reference proteome</keyword>
<organism evidence="1 2">
    <name type="scientific">Dorcoceras hygrometricum</name>
    <dbReference type="NCBI Taxonomy" id="472368"/>
    <lineage>
        <taxon>Eukaryota</taxon>
        <taxon>Viridiplantae</taxon>
        <taxon>Streptophyta</taxon>
        <taxon>Embryophyta</taxon>
        <taxon>Tracheophyta</taxon>
        <taxon>Spermatophyta</taxon>
        <taxon>Magnoliopsida</taxon>
        <taxon>eudicotyledons</taxon>
        <taxon>Gunneridae</taxon>
        <taxon>Pentapetalae</taxon>
        <taxon>asterids</taxon>
        <taxon>lamiids</taxon>
        <taxon>Lamiales</taxon>
        <taxon>Gesneriaceae</taxon>
        <taxon>Didymocarpoideae</taxon>
        <taxon>Trichosporeae</taxon>
        <taxon>Loxocarpinae</taxon>
        <taxon>Dorcoceras</taxon>
    </lineage>
</organism>